<evidence type="ECO:0000313" key="2">
    <source>
        <dbReference type="Proteomes" id="UP000320239"/>
    </source>
</evidence>
<gene>
    <name evidence="1" type="ORF">FHX34_103871</name>
</gene>
<dbReference type="InterPro" id="IPR012964">
    <property type="entry name" value="DUF1702"/>
</dbReference>
<dbReference type="AlphaFoldDB" id="A0A561WBW7"/>
<sequence length="321" mass="35160">MPTLLRRLRRRILTPDVSQTRLSTRGFHEKDHASRHLLETVGETFLYGYARIAEAATPADAVTALENVPARFRGFAYEGATMACAVLDGLPFGRTDNVRRFLAGPGDPHVYMAYVGVGWAMARLPRLRWSALYAPDPVLRWLVLDGYGFHQAYFRTRDYVHGQRRDTVVPWRPDAENAYAGNAFDQGIGRALWFVCGTDADRVATTVEGFAPQRRADLYSGVGLAATYAGGADAGELTRLLHRAGEHRAAVSQGSAFAASARVRAGLENTHTDLATGVLCAMTAKEAAEQCDRTRPAAGDVPGVAYETWRSRLRDVFAVVS</sequence>
<name>A0A561WBW7_ACTTI</name>
<organism evidence="1 2">
    <name type="scientific">Actinoplanes teichomyceticus</name>
    <dbReference type="NCBI Taxonomy" id="1867"/>
    <lineage>
        <taxon>Bacteria</taxon>
        <taxon>Bacillati</taxon>
        <taxon>Actinomycetota</taxon>
        <taxon>Actinomycetes</taxon>
        <taxon>Micromonosporales</taxon>
        <taxon>Micromonosporaceae</taxon>
        <taxon>Actinoplanes</taxon>
    </lineage>
</organism>
<dbReference type="Proteomes" id="UP000320239">
    <property type="component" value="Unassembled WGS sequence"/>
</dbReference>
<protein>
    <submittedName>
        <fullName evidence="1">Uncharacterized protein DUF1702</fullName>
    </submittedName>
</protein>
<dbReference type="Pfam" id="PF08012">
    <property type="entry name" value="DUF1702"/>
    <property type="match status" value="1"/>
</dbReference>
<evidence type="ECO:0000313" key="1">
    <source>
        <dbReference type="EMBL" id="TWG21333.1"/>
    </source>
</evidence>
<accession>A0A561WBW7</accession>
<comment type="caution">
    <text evidence="1">The sequence shown here is derived from an EMBL/GenBank/DDBJ whole genome shotgun (WGS) entry which is preliminary data.</text>
</comment>
<keyword evidence="2" id="KW-1185">Reference proteome</keyword>
<dbReference type="EMBL" id="VIWY01000003">
    <property type="protein sequence ID" value="TWG21333.1"/>
    <property type="molecule type" value="Genomic_DNA"/>
</dbReference>
<proteinExistence type="predicted"/>
<reference evidence="1 2" key="1">
    <citation type="submission" date="2019-06" db="EMBL/GenBank/DDBJ databases">
        <title>Sequencing the genomes of 1000 actinobacteria strains.</title>
        <authorList>
            <person name="Klenk H.-P."/>
        </authorList>
    </citation>
    <scope>NUCLEOTIDE SEQUENCE [LARGE SCALE GENOMIC DNA]</scope>
    <source>
        <strain evidence="1 2">DSM 43866</strain>
    </source>
</reference>